<comment type="caution">
    <text evidence="2">The sequence shown here is derived from an EMBL/GenBank/DDBJ whole genome shotgun (WGS) entry which is preliminary data.</text>
</comment>
<evidence type="ECO:0000313" key="2">
    <source>
        <dbReference type="EMBL" id="GGM85808.1"/>
    </source>
</evidence>
<keyword evidence="1" id="KW-0472">Membrane</keyword>
<proteinExistence type="predicted"/>
<reference evidence="3" key="1">
    <citation type="journal article" date="2019" name="Int. J. Syst. Evol. Microbiol.">
        <title>The Global Catalogue of Microorganisms (GCM) 10K type strain sequencing project: providing services to taxonomists for standard genome sequencing and annotation.</title>
        <authorList>
            <consortium name="The Broad Institute Genomics Platform"/>
            <consortium name="The Broad Institute Genome Sequencing Center for Infectious Disease"/>
            <person name="Wu L."/>
            <person name="Ma J."/>
        </authorList>
    </citation>
    <scope>NUCLEOTIDE SEQUENCE [LARGE SCALE GENOMIC DNA]</scope>
    <source>
        <strain evidence="3">CGMCC 4.7319</strain>
    </source>
</reference>
<dbReference type="RefSeq" id="WP_189154625.1">
    <property type="nucleotide sequence ID" value="NZ_BMNC01000003.1"/>
</dbReference>
<feature type="transmembrane region" description="Helical" evidence="1">
    <location>
        <begin position="21"/>
        <end position="41"/>
    </location>
</feature>
<name>A0ABQ2HM58_9PSEU</name>
<feature type="transmembrane region" description="Helical" evidence="1">
    <location>
        <begin position="47"/>
        <end position="64"/>
    </location>
</feature>
<keyword evidence="1" id="KW-0812">Transmembrane</keyword>
<keyword evidence="3" id="KW-1185">Reference proteome</keyword>
<evidence type="ECO:0000313" key="3">
    <source>
        <dbReference type="Proteomes" id="UP000597656"/>
    </source>
</evidence>
<dbReference type="Proteomes" id="UP000597656">
    <property type="component" value="Unassembled WGS sequence"/>
</dbReference>
<keyword evidence="1" id="KW-1133">Transmembrane helix</keyword>
<gene>
    <name evidence="2" type="ORF">GCM10011609_22530</name>
</gene>
<protein>
    <submittedName>
        <fullName evidence="2">Uncharacterized protein</fullName>
    </submittedName>
</protein>
<dbReference type="EMBL" id="BMNC01000003">
    <property type="protein sequence ID" value="GGM85808.1"/>
    <property type="molecule type" value="Genomic_DNA"/>
</dbReference>
<organism evidence="2 3">
    <name type="scientific">Lentzea pudingi</name>
    <dbReference type="NCBI Taxonomy" id="1789439"/>
    <lineage>
        <taxon>Bacteria</taxon>
        <taxon>Bacillati</taxon>
        <taxon>Actinomycetota</taxon>
        <taxon>Actinomycetes</taxon>
        <taxon>Pseudonocardiales</taxon>
        <taxon>Pseudonocardiaceae</taxon>
        <taxon>Lentzea</taxon>
    </lineage>
</organism>
<accession>A0ABQ2HM58</accession>
<sequence length="153" mass="17080">MTTSLTEVHLAKRLPLMGREILVLGSILSALALPALLFFPGTSWQGVLLWELFPLTVLILCAAWRPSLEAKNAQTLFHTGSGTSALVVEIKACDDDFYEMTLSMEVGRERVVVTHRCGNPCVEAARQRSRQLYVLTHAERRMWGVVHSRSALF</sequence>
<evidence type="ECO:0000256" key="1">
    <source>
        <dbReference type="SAM" id="Phobius"/>
    </source>
</evidence>